<dbReference type="EMBL" id="VDCS01000017">
    <property type="protein sequence ID" value="TNJ41677.1"/>
    <property type="molecule type" value="Genomic_DNA"/>
</dbReference>
<keyword evidence="4" id="KW-1185">Reference proteome</keyword>
<dbReference type="PANTHER" id="PTHR31377:SF0">
    <property type="entry name" value="AGMATINE DEIMINASE-RELATED"/>
    <property type="match status" value="1"/>
</dbReference>
<gene>
    <name evidence="3" type="ORF">FGF67_15445</name>
</gene>
<keyword evidence="2" id="KW-0812">Transmembrane</keyword>
<dbReference type="Pfam" id="PF04371">
    <property type="entry name" value="PAD_porph"/>
    <property type="match status" value="1"/>
</dbReference>
<evidence type="ECO:0000313" key="4">
    <source>
        <dbReference type="Proteomes" id="UP000308713"/>
    </source>
</evidence>
<dbReference type="GO" id="GO:0047632">
    <property type="term" value="F:agmatine deiminase activity"/>
    <property type="evidence" value="ECO:0007669"/>
    <property type="project" value="TreeGrafter"/>
</dbReference>
<dbReference type="OrthoDB" id="9808013at2"/>
<dbReference type="SUPFAM" id="SSF55909">
    <property type="entry name" value="Pentein"/>
    <property type="match status" value="1"/>
</dbReference>
<feature type="transmembrane region" description="Helical" evidence="2">
    <location>
        <begin position="7"/>
        <end position="24"/>
    </location>
</feature>
<evidence type="ECO:0000256" key="1">
    <source>
        <dbReference type="ARBA" id="ARBA00022801"/>
    </source>
</evidence>
<dbReference type="Proteomes" id="UP000308713">
    <property type="component" value="Unassembled WGS sequence"/>
</dbReference>
<dbReference type="AlphaFoldDB" id="A0A5C4SDS5"/>
<dbReference type="InterPro" id="IPR007466">
    <property type="entry name" value="Peptidyl-Arg-deiminase_porph"/>
</dbReference>
<reference evidence="3 4" key="1">
    <citation type="submission" date="2019-05" db="EMBL/GenBank/DDBJ databases">
        <title>Tamlana fucoidanivorans sp. nov., isolated from the surface of algae collected from Fujian province in China.</title>
        <authorList>
            <person name="Li J."/>
        </authorList>
    </citation>
    <scope>NUCLEOTIDE SEQUENCE [LARGE SCALE GENOMIC DNA]</scope>
    <source>
        <strain evidence="3 4">CW2-9</strain>
    </source>
</reference>
<comment type="caution">
    <text evidence="3">The sequence shown here is derived from an EMBL/GenBank/DDBJ whole genome shotgun (WGS) entry which is preliminary data.</text>
</comment>
<proteinExistence type="predicted"/>
<evidence type="ECO:0000256" key="2">
    <source>
        <dbReference type="SAM" id="Phobius"/>
    </source>
</evidence>
<keyword evidence="1" id="KW-0378">Hydrolase</keyword>
<name>A0A5C4SDS5_9FLAO</name>
<accession>A0A5C4SDS5</accession>
<protein>
    <submittedName>
        <fullName evidence="3">Agmatine deiminase family protein</fullName>
    </submittedName>
</protein>
<keyword evidence="2" id="KW-0472">Membrane</keyword>
<keyword evidence="2" id="KW-1133">Transmembrane helix</keyword>
<dbReference type="GO" id="GO:0004668">
    <property type="term" value="F:protein-arginine deiminase activity"/>
    <property type="evidence" value="ECO:0007669"/>
    <property type="project" value="InterPro"/>
</dbReference>
<dbReference type="Gene3D" id="3.75.10.10">
    <property type="entry name" value="L-arginine/glycine Amidinotransferase, Chain A"/>
    <property type="match status" value="1"/>
</dbReference>
<evidence type="ECO:0000313" key="3">
    <source>
        <dbReference type="EMBL" id="TNJ41677.1"/>
    </source>
</evidence>
<dbReference type="GO" id="GO:0009446">
    <property type="term" value="P:putrescine biosynthetic process"/>
    <property type="evidence" value="ECO:0007669"/>
    <property type="project" value="InterPro"/>
</dbReference>
<sequence>MKKLKKCLYIASIIAVVGCTFFYFEYQNFQPSTDFDNLESHLMIWSPSHEKTYVEFIKTLSEDDSVTLYVPKKTPLDTVKNKLLKANVNLNKLTLIPIQNERIWIRDFGPVFLENKYGSSRVFCFKYYQERKSSFPYEYQKLIGKRIYASRILNVGGAREVNGDGLAILIESHERMYNPELSLKDIEKELKRKMGIKKVIWLKDVLPQDEYEGTELIPNQLYSFGAGHIDNFCRFISPDTILLAQVPFEDRYLHPILQTTSDRLEKSYEILKNSLDQDNNPLHIVRVPIAPFLVENNFEYTQHPILFPTSYLNFVIGSKKVVVPSYGEYLNTPEAKERDILVHAQFKTLFPSKKIIMQNCADINKEGGGFHCISLNKTRKKTKKLT</sequence>
<dbReference type="RefSeq" id="WP_139698664.1">
    <property type="nucleotide sequence ID" value="NZ_CP074074.1"/>
</dbReference>
<dbReference type="PROSITE" id="PS51257">
    <property type="entry name" value="PROKAR_LIPOPROTEIN"/>
    <property type="match status" value="1"/>
</dbReference>
<organism evidence="3 4">
    <name type="scientific">Allotamlana fucoidanivorans</name>
    <dbReference type="NCBI Taxonomy" id="2583814"/>
    <lineage>
        <taxon>Bacteria</taxon>
        <taxon>Pseudomonadati</taxon>
        <taxon>Bacteroidota</taxon>
        <taxon>Flavobacteriia</taxon>
        <taxon>Flavobacteriales</taxon>
        <taxon>Flavobacteriaceae</taxon>
        <taxon>Allotamlana</taxon>
    </lineage>
</organism>
<dbReference type="PANTHER" id="PTHR31377">
    <property type="entry name" value="AGMATINE DEIMINASE-RELATED"/>
    <property type="match status" value="1"/>
</dbReference>